<gene>
    <name evidence="1" type="ordered locus">Tlet_0329</name>
</gene>
<evidence type="ECO:0000313" key="2">
    <source>
        <dbReference type="Proteomes" id="UP000002016"/>
    </source>
</evidence>
<dbReference type="Proteomes" id="UP000002016">
    <property type="component" value="Chromosome"/>
</dbReference>
<name>A8F413_PSELT</name>
<dbReference type="AlphaFoldDB" id="A8F413"/>
<sequence>MKIRFGNMVDNLVGIKEIEVCGRSLDEIFKNLSSSLKKNVNLLIDEKRESVYLVVENDGKFLKNWVIALHNGVNLLDIDRDALQDGELVIFVPVSGG</sequence>
<evidence type="ECO:0008006" key="3">
    <source>
        <dbReference type="Google" id="ProtNLM"/>
    </source>
</evidence>
<dbReference type="Gene3D" id="3.10.20.30">
    <property type="match status" value="1"/>
</dbReference>
<accession>A8F413</accession>
<evidence type="ECO:0000313" key="1">
    <source>
        <dbReference type="EMBL" id="ABV32897.1"/>
    </source>
</evidence>
<proteinExistence type="predicted"/>
<organism evidence="1 2">
    <name type="scientific">Pseudothermotoga lettingae (strain ATCC BAA-301 / DSM 14385 / NBRC 107922 / TMO)</name>
    <name type="common">Thermotoga lettingae</name>
    <dbReference type="NCBI Taxonomy" id="416591"/>
    <lineage>
        <taxon>Bacteria</taxon>
        <taxon>Thermotogati</taxon>
        <taxon>Thermotogota</taxon>
        <taxon>Thermotogae</taxon>
        <taxon>Thermotogales</taxon>
        <taxon>Thermotogaceae</taxon>
        <taxon>Pseudothermotoga</taxon>
    </lineage>
</organism>
<dbReference type="InterPro" id="IPR012675">
    <property type="entry name" value="Beta-grasp_dom_sf"/>
</dbReference>
<dbReference type="RefSeq" id="WP_012002378.1">
    <property type="nucleotide sequence ID" value="NC_009828.1"/>
</dbReference>
<dbReference type="OrthoDB" id="47537at2"/>
<reference evidence="1 2" key="1">
    <citation type="submission" date="2007-08" db="EMBL/GenBank/DDBJ databases">
        <title>Complete sequence of Thermotoga lettingae TMO.</title>
        <authorList>
            <consortium name="US DOE Joint Genome Institute"/>
            <person name="Copeland A."/>
            <person name="Lucas S."/>
            <person name="Lapidus A."/>
            <person name="Barry K."/>
            <person name="Glavina del Rio T."/>
            <person name="Dalin E."/>
            <person name="Tice H."/>
            <person name="Pitluck S."/>
            <person name="Foster B."/>
            <person name="Bruce D."/>
            <person name="Schmutz J."/>
            <person name="Larimer F."/>
            <person name="Land M."/>
            <person name="Hauser L."/>
            <person name="Kyrpides N."/>
            <person name="Mikhailova N."/>
            <person name="Nelson K."/>
            <person name="Gogarten J.P."/>
            <person name="Noll K."/>
            <person name="Richardson P."/>
        </authorList>
    </citation>
    <scope>NUCLEOTIDE SEQUENCE [LARGE SCALE GENOMIC DNA]</scope>
    <source>
        <strain evidence="2">ATCC BAA-301 / DSM 14385 / NBRC 107922 / TMO</strain>
    </source>
</reference>
<protein>
    <recommendedName>
        <fullName evidence="3">MoaD family protein</fullName>
    </recommendedName>
</protein>
<dbReference type="KEGG" id="tle:Tlet_0329"/>
<dbReference type="EMBL" id="CP000812">
    <property type="protein sequence ID" value="ABV32897.1"/>
    <property type="molecule type" value="Genomic_DNA"/>
</dbReference>
<keyword evidence="2" id="KW-1185">Reference proteome</keyword>
<reference evidence="1 2" key="2">
    <citation type="journal article" date="2009" name="Proc. Natl. Acad. Sci. U.S.A.">
        <title>On the chimeric nature, thermophilic origin, and phylogenetic placement of the Thermotogales.</title>
        <authorList>
            <person name="Zhaxybayeva O."/>
            <person name="Swithers K.S."/>
            <person name="Lapierre P."/>
            <person name="Fournier G.P."/>
            <person name="Bickhart D.M."/>
            <person name="DeBoy R.T."/>
            <person name="Nelson K.E."/>
            <person name="Nesbo C.L."/>
            <person name="Doolittle W.F."/>
            <person name="Gogarten J.P."/>
            <person name="Noll K.M."/>
        </authorList>
    </citation>
    <scope>NUCLEOTIDE SEQUENCE [LARGE SCALE GENOMIC DNA]</scope>
    <source>
        <strain evidence="2">ATCC BAA-301 / DSM 14385 / NBRC 107922 / TMO</strain>
    </source>
</reference>
<dbReference type="STRING" id="416591.Tlet_0329"/>
<dbReference type="HOGENOM" id="CLU_2344490_0_0_0"/>